<dbReference type="Gene3D" id="1.10.10.2840">
    <property type="entry name" value="PucR C-terminal helix-turn-helix domain"/>
    <property type="match status" value="1"/>
</dbReference>
<evidence type="ECO:0000259" key="2">
    <source>
        <dbReference type="Pfam" id="PF13556"/>
    </source>
</evidence>
<sequence>MLSVATLSNRPRLTVTRVLSSQHEALLTMGYGDPDALVDVGGVAIYDGVDQPDWSRGAILLGVGLRGADQIAQALHDLGVRGAAALVVRDPVPRCSTISAAAASSGVAVLVLAEGRSWLQVNSMLEALVSADENSETLSGIPTGDLFTLANAVAALLDAPITIEDRDGRVLAFSDRQDEADPSRAAAIVERRVSAENLRALESHGVFDRLYRTDEPVYVSPRGIQIDGLSVPRVAIAVRAGNEILGSLWAAGPVDLGPDRVQAFRDVARLVAPHMLSQRAGADIQRRLRAERLEAVLDGGRDAAHRLGLLDQPAIVLALAVPDSANGLDASRTAERQLLSDAFAMHLTAAHPRAIVALIGDTTYGILPVKATNGAAQQRATRLSANFLDRAGGKVRAFIGIGSVASGSAGLPGSRLSADRALRVLRLSNGHVRVANISEVYVEALLLELREQIDVRGDVVRGPVTRLAEYDRKHGTCLVRTLSAWLDCFGDVADAAAAVGVHANTFRYRLRRLAEVAGIDLGDANTRFAAMLVLRLMADDL</sequence>
<dbReference type="RefSeq" id="WP_132123162.1">
    <property type="nucleotide sequence ID" value="NZ_SLWS01000009.1"/>
</dbReference>
<evidence type="ECO:0000256" key="1">
    <source>
        <dbReference type="ARBA" id="ARBA00006754"/>
    </source>
</evidence>
<dbReference type="EMBL" id="SLWS01000009">
    <property type="protein sequence ID" value="TCO54169.1"/>
    <property type="molecule type" value="Genomic_DNA"/>
</dbReference>
<dbReference type="InterPro" id="IPR041522">
    <property type="entry name" value="CdaR_GGDEF"/>
</dbReference>
<feature type="domain" description="CdaR GGDEF-like" evidence="3">
    <location>
        <begin position="301"/>
        <end position="424"/>
    </location>
</feature>
<dbReference type="PANTHER" id="PTHR33744">
    <property type="entry name" value="CARBOHYDRATE DIACID REGULATOR"/>
    <property type="match status" value="1"/>
</dbReference>
<dbReference type="Pfam" id="PF13556">
    <property type="entry name" value="HTH_30"/>
    <property type="match status" value="1"/>
</dbReference>
<dbReference type="InterPro" id="IPR042070">
    <property type="entry name" value="PucR_C-HTH_sf"/>
</dbReference>
<organism evidence="4 5">
    <name type="scientific">Actinocrispum wychmicini</name>
    <dbReference type="NCBI Taxonomy" id="1213861"/>
    <lineage>
        <taxon>Bacteria</taxon>
        <taxon>Bacillati</taxon>
        <taxon>Actinomycetota</taxon>
        <taxon>Actinomycetes</taxon>
        <taxon>Pseudonocardiales</taxon>
        <taxon>Pseudonocardiaceae</taxon>
        <taxon>Actinocrispum</taxon>
    </lineage>
</organism>
<comment type="similarity">
    <text evidence="1">Belongs to the CdaR family.</text>
</comment>
<evidence type="ECO:0000259" key="3">
    <source>
        <dbReference type="Pfam" id="PF17853"/>
    </source>
</evidence>
<accession>A0A4R2JDB5</accession>
<dbReference type="OrthoDB" id="3190266at2"/>
<proteinExistence type="inferred from homology"/>
<evidence type="ECO:0000313" key="5">
    <source>
        <dbReference type="Proteomes" id="UP000295680"/>
    </source>
</evidence>
<dbReference type="InterPro" id="IPR025736">
    <property type="entry name" value="PucR_C-HTH_dom"/>
</dbReference>
<keyword evidence="5" id="KW-1185">Reference proteome</keyword>
<dbReference type="GO" id="GO:0003677">
    <property type="term" value="F:DNA binding"/>
    <property type="evidence" value="ECO:0007669"/>
    <property type="project" value="UniProtKB-KW"/>
</dbReference>
<evidence type="ECO:0000313" key="4">
    <source>
        <dbReference type="EMBL" id="TCO54169.1"/>
    </source>
</evidence>
<dbReference type="AlphaFoldDB" id="A0A4R2JDB5"/>
<keyword evidence="4" id="KW-0238">DNA-binding</keyword>
<name>A0A4R2JDB5_9PSEU</name>
<gene>
    <name evidence="4" type="ORF">EV192_109149</name>
</gene>
<dbReference type="PANTHER" id="PTHR33744:SF17">
    <property type="entry name" value="CONSERVED PROTEIN"/>
    <property type="match status" value="1"/>
</dbReference>
<dbReference type="Pfam" id="PF17853">
    <property type="entry name" value="GGDEF_2"/>
    <property type="match status" value="1"/>
</dbReference>
<comment type="caution">
    <text evidence="4">The sequence shown here is derived from an EMBL/GenBank/DDBJ whole genome shotgun (WGS) entry which is preliminary data.</text>
</comment>
<reference evidence="4 5" key="1">
    <citation type="submission" date="2019-03" db="EMBL/GenBank/DDBJ databases">
        <title>Genomic Encyclopedia of Type Strains, Phase IV (KMG-IV): sequencing the most valuable type-strain genomes for metagenomic binning, comparative biology and taxonomic classification.</title>
        <authorList>
            <person name="Goeker M."/>
        </authorList>
    </citation>
    <scope>NUCLEOTIDE SEQUENCE [LARGE SCALE GENOMIC DNA]</scope>
    <source>
        <strain evidence="4 5">DSM 45934</strain>
    </source>
</reference>
<dbReference type="Proteomes" id="UP000295680">
    <property type="component" value="Unassembled WGS sequence"/>
</dbReference>
<dbReference type="InterPro" id="IPR051448">
    <property type="entry name" value="CdaR-like_regulators"/>
</dbReference>
<feature type="domain" description="PucR C-terminal helix-turn-helix" evidence="2">
    <location>
        <begin position="478"/>
        <end position="535"/>
    </location>
</feature>
<protein>
    <submittedName>
        <fullName evidence="4">DNA-binding PucR family transcriptional regulator</fullName>
    </submittedName>
</protein>